<evidence type="ECO:0000256" key="6">
    <source>
        <dbReference type="ARBA" id="ARBA00023186"/>
    </source>
</evidence>
<dbReference type="InterPro" id="IPR016147">
    <property type="entry name" value="Pili_assmbl_chaperone_N"/>
</dbReference>
<dbReference type="PRINTS" id="PR00969">
    <property type="entry name" value="CHAPERONPILI"/>
</dbReference>
<evidence type="ECO:0000313" key="11">
    <source>
        <dbReference type="Proteomes" id="UP000192769"/>
    </source>
</evidence>
<dbReference type="AlphaFoldDB" id="A0A1V9DHQ6"/>
<dbReference type="GO" id="GO:0071555">
    <property type="term" value="P:cell wall organization"/>
    <property type="evidence" value="ECO:0007669"/>
    <property type="project" value="InterPro"/>
</dbReference>
<evidence type="ECO:0000256" key="2">
    <source>
        <dbReference type="ARBA" id="ARBA00007399"/>
    </source>
</evidence>
<proteinExistence type="inferred from homology"/>
<evidence type="ECO:0000256" key="7">
    <source>
        <dbReference type="SAM" id="SignalP"/>
    </source>
</evidence>
<dbReference type="OrthoDB" id="9131059at2"/>
<evidence type="ECO:0000256" key="1">
    <source>
        <dbReference type="ARBA" id="ARBA00004418"/>
    </source>
</evidence>
<dbReference type="InterPro" id="IPR016148">
    <property type="entry name" value="Pili_assmbl_chaperone_C"/>
</dbReference>
<dbReference type="InterPro" id="IPR001829">
    <property type="entry name" value="Pili_assmbl_chaperone_bac"/>
</dbReference>
<protein>
    <submittedName>
        <fullName evidence="10">Molecular chaperone</fullName>
    </submittedName>
</protein>
<dbReference type="FunFam" id="2.60.40.10:FF:000458">
    <property type="entry name" value="Molecular chaperone FimC"/>
    <property type="match status" value="1"/>
</dbReference>
<dbReference type="Proteomes" id="UP000192769">
    <property type="component" value="Unassembled WGS sequence"/>
</dbReference>
<keyword evidence="4 7" id="KW-0732">Signal</keyword>
<name>A0A1V9DHQ6_9GAMM</name>
<comment type="subcellular location">
    <subcellularLocation>
        <location evidence="1">Periplasm</location>
    </subcellularLocation>
</comment>
<dbReference type="InterPro" id="IPR050643">
    <property type="entry name" value="Periplasmic_pilus_chap"/>
</dbReference>
<dbReference type="InterPro" id="IPR013783">
    <property type="entry name" value="Ig-like_fold"/>
</dbReference>
<keyword evidence="5" id="KW-0574">Periplasm</keyword>
<keyword evidence="11" id="KW-1185">Reference proteome</keyword>
<gene>
    <name evidence="10" type="ORF">B2J69_12675</name>
</gene>
<dbReference type="SUPFAM" id="SSF49354">
    <property type="entry name" value="PapD-like"/>
    <property type="match status" value="1"/>
</dbReference>
<organism evidence="10 11">
    <name type="scientific">Pantoea latae</name>
    <dbReference type="NCBI Taxonomy" id="1964541"/>
    <lineage>
        <taxon>Bacteria</taxon>
        <taxon>Pseudomonadati</taxon>
        <taxon>Pseudomonadota</taxon>
        <taxon>Gammaproteobacteria</taxon>
        <taxon>Enterobacterales</taxon>
        <taxon>Erwiniaceae</taxon>
        <taxon>Pantoea</taxon>
    </lineage>
</organism>
<evidence type="ECO:0000256" key="4">
    <source>
        <dbReference type="ARBA" id="ARBA00022729"/>
    </source>
</evidence>
<sequence length="245" mass="26819">MKQIICHLIAALLSACLFSSSALAGITITGTRIIYPAAEKEVTVRLNNRADRPALVQAWIDDGDAHQALDKIDVPFVLLPPVSRVEAHKGQTLRLIYTGHNQAATKESVFWLNVLDIPPTDKKLAGKNQLQMALRSRIKIFFRPGSLSEEGAKQAAAGLIWRKGSKSDRLTASNPSPYFVNVSRVTVDSLSGRQLTTQRGEMLAPGATQEFTLHGGALTQIKPDIHYQYLDDYGAARSVDSQLTQ</sequence>
<feature type="signal peptide" evidence="7">
    <location>
        <begin position="1"/>
        <end position="24"/>
    </location>
</feature>
<dbReference type="Pfam" id="PF00345">
    <property type="entry name" value="PapD_N"/>
    <property type="match status" value="1"/>
</dbReference>
<keyword evidence="6" id="KW-0143">Chaperone</keyword>
<accession>A0A1V9DHQ6</accession>
<reference evidence="10 11" key="1">
    <citation type="submission" date="2017-02" db="EMBL/GenBank/DDBJ databases">
        <title>Whole genome shotgun sequence of Pantoea agglomerans strain AS1 isolated from a cycad, Zamia floridana in Central Florida, USA.</title>
        <authorList>
            <person name="Lata P."/>
            <person name="Govindarajan S."/>
            <person name="Qi F."/>
            <person name="Li J.-L."/>
            <person name="Maurya S.K."/>
            <person name="Sahoo M.K."/>
        </authorList>
    </citation>
    <scope>NUCLEOTIDE SEQUENCE [LARGE SCALE GENOMIC DNA]</scope>
    <source>
        <strain evidence="10 11">AS1</strain>
    </source>
</reference>
<feature type="domain" description="Pili assembly chaperone C-terminal" evidence="9">
    <location>
        <begin position="173"/>
        <end position="236"/>
    </location>
</feature>
<evidence type="ECO:0000256" key="5">
    <source>
        <dbReference type="ARBA" id="ARBA00022764"/>
    </source>
</evidence>
<evidence type="ECO:0000259" key="8">
    <source>
        <dbReference type="Pfam" id="PF00345"/>
    </source>
</evidence>
<evidence type="ECO:0000259" key="9">
    <source>
        <dbReference type="Pfam" id="PF02753"/>
    </source>
</evidence>
<evidence type="ECO:0000256" key="3">
    <source>
        <dbReference type="ARBA" id="ARBA00022558"/>
    </source>
</evidence>
<dbReference type="SUPFAM" id="SSF49584">
    <property type="entry name" value="Periplasmic chaperone C-domain"/>
    <property type="match status" value="1"/>
</dbReference>
<feature type="chain" id="PRO_5013026109" evidence="7">
    <location>
        <begin position="25"/>
        <end position="245"/>
    </location>
</feature>
<dbReference type="PANTHER" id="PTHR30251">
    <property type="entry name" value="PILUS ASSEMBLY CHAPERONE"/>
    <property type="match status" value="1"/>
</dbReference>
<dbReference type="PROSITE" id="PS51257">
    <property type="entry name" value="PROKAR_LIPOPROTEIN"/>
    <property type="match status" value="1"/>
</dbReference>
<dbReference type="GO" id="GO:0030288">
    <property type="term" value="C:outer membrane-bounded periplasmic space"/>
    <property type="evidence" value="ECO:0007669"/>
    <property type="project" value="InterPro"/>
</dbReference>
<dbReference type="PANTHER" id="PTHR30251:SF2">
    <property type="entry name" value="FIMBRIAL CHAPERONE YADV-RELATED"/>
    <property type="match status" value="1"/>
</dbReference>
<dbReference type="Pfam" id="PF02753">
    <property type="entry name" value="PapD_C"/>
    <property type="match status" value="1"/>
</dbReference>
<evidence type="ECO:0000313" key="10">
    <source>
        <dbReference type="EMBL" id="OQP33390.1"/>
    </source>
</evidence>
<dbReference type="EMBL" id="MWUE01000017">
    <property type="protein sequence ID" value="OQP33390.1"/>
    <property type="molecule type" value="Genomic_DNA"/>
</dbReference>
<comment type="similarity">
    <text evidence="2">Belongs to the periplasmic pilus chaperone family.</text>
</comment>
<dbReference type="RefSeq" id="WP_081139655.1">
    <property type="nucleotide sequence ID" value="NZ_MWUE01000017.1"/>
</dbReference>
<keyword evidence="3" id="KW-1029">Fimbrium biogenesis</keyword>
<feature type="domain" description="Pili assembly chaperone N-terminal" evidence="8">
    <location>
        <begin position="25"/>
        <end position="147"/>
    </location>
</feature>
<dbReference type="Gene3D" id="2.60.40.10">
    <property type="entry name" value="Immunoglobulins"/>
    <property type="match status" value="2"/>
</dbReference>
<dbReference type="InterPro" id="IPR036316">
    <property type="entry name" value="Pili_assmbl_chap_C_dom_sf"/>
</dbReference>
<comment type="caution">
    <text evidence="10">The sequence shown here is derived from an EMBL/GenBank/DDBJ whole genome shotgun (WGS) entry which is preliminary data.</text>
</comment>
<dbReference type="InterPro" id="IPR008962">
    <property type="entry name" value="PapD-like_sf"/>
</dbReference>